<sequence length="92" mass="10358">MEDHQLSKSLQSIGKSCFVKNFELFSDAAISDLDAMQFLMDDQGYEQTGARTRVREGRRIIESGRAKDALKIIADARLEDSTLADKAYRLSL</sequence>
<dbReference type="Proteomes" id="UP000017837">
    <property type="component" value="Unassembled WGS sequence"/>
</dbReference>
<dbReference type="PATRIC" id="fig|1121022.4.peg.3255"/>
<dbReference type="AlphaFoldDB" id="V4PMQ9"/>
<dbReference type="RefSeq" id="WP_018081528.1">
    <property type="nucleotide sequence ID" value="NZ_AQWM01000006.1"/>
</dbReference>
<dbReference type="EMBL" id="AWGB01000037">
    <property type="protein sequence ID" value="ESQ88549.1"/>
    <property type="molecule type" value="Genomic_DNA"/>
</dbReference>
<comment type="caution">
    <text evidence="1">The sequence shown here is derived from an EMBL/GenBank/DDBJ whole genome shotgun (WGS) entry which is preliminary data.</text>
</comment>
<proteinExistence type="predicted"/>
<dbReference type="STRING" id="1121022.GCA_000376105_01861"/>
<protein>
    <submittedName>
        <fullName evidence="1">Uncharacterized protein</fullName>
    </submittedName>
</protein>
<dbReference type="OrthoDB" id="7210457at2"/>
<evidence type="ECO:0000313" key="1">
    <source>
        <dbReference type="EMBL" id="ESQ88549.1"/>
    </source>
</evidence>
<keyword evidence="2" id="KW-1185">Reference proteome</keyword>
<organism evidence="1 2">
    <name type="scientific">Asticcacaulis benevestitus DSM 16100 = ATCC BAA-896</name>
    <dbReference type="NCBI Taxonomy" id="1121022"/>
    <lineage>
        <taxon>Bacteria</taxon>
        <taxon>Pseudomonadati</taxon>
        <taxon>Pseudomonadota</taxon>
        <taxon>Alphaproteobacteria</taxon>
        <taxon>Caulobacterales</taxon>
        <taxon>Caulobacteraceae</taxon>
        <taxon>Asticcacaulis</taxon>
    </lineage>
</organism>
<gene>
    <name evidence="1" type="ORF">ABENE_16005</name>
</gene>
<reference evidence="1 2" key="1">
    <citation type="journal article" date="2014" name="Nature">
        <title>Sequential evolution of bacterial morphology by co-option of a developmental regulator.</title>
        <authorList>
            <person name="Jiang C."/>
            <person name="Brown P.J."/>
            <person name="Ducret A."/>
            <person name="Brun Y.V."/>
        </authorList>
    </citation>
    <scope>NUCLEOTIDE SEQUENCE [LARGE SCALE GENOMIC DNA]</scope>
    <source>
        <strain evidence="1 2">DSM 16100</strain>
    </source>
</reference>
<accession>V4PMQ9</accession>
<evidence type="ECO:0000313" key="2">
    <source>
        <dbReference type="Proteomes" id="UP000017837"/>
    </source>
</evidence>
<name>V4PMQ9_9CAUL</name>